<proteinExistence type="predicted"/>
<protein>
    <submittedName>
        <fullName evidence="1">Uncharacterized protein</fullName>
    </submittedName>
</protein>
<name>A0A517R678_9PLAN</name>
<organism evidence="1 2">
    <name type="scientific">Stratiformator vulcanicus</name>
    <dbReference type="NCBI Taxonomy" id="2527980"/>
    <lineage>
        <taxon>Bacteria</taxon>
        <taxon>Pseudomonadati</taxon>
        <taxon>Planctomycetota</taxon>
        <taxon>Planctomycetia</taxon>
        <taxon>Planctomycetales</taxon>
        <taxon>Planctomycetaceae</taxon>
        <taxon>Stratiformator</taxon>
    </lineage>
</organism>
<dbReference type="Proteomes" id="UP000317318">
    <property type="component" value="Chromosome"/>
</dbReference>
<sequence>MIQNLFQGHLTLEFRVSGDKNLPQAAFRMRPEYLVAHAARRGDDVCRSAARRGDDECRSAARRKIRICFRNFE</sequence>
<dbReference type="AlphaFoldDB" id="A0A517R678"/>
<evidence type="ECO:0000313" key="2">
    <source>
        <dbReference type="Proteomes" id="UP000317318"/>
    </source>
</evidence>
<accession>A0A517R678</accession>
<keyword evidence="2" id="KW-1185">Reference proteome</keyword>
<evidence type="ECO:0000313" key="1">
    <source>
        <dbReference type="EMBL" id="QDT39370.1"/>
    </source>
</evidence>
<reference evidence="1 2" key="1">
    <citation type="submission" date="2019-02" db="EMBL/GenBank/DDBJ databases">
        <title>Deep-cultivation of Planctomycetes and their phenomic and genomic characterization uncovers novel biology.</title>
        <authorList>
            <person name="Wiegand S."/>
            <person name="Jogler M."/>
            <person name="Boedeker C."/>
            <person name="Pinto D."/>
            <person name="Vollmers J."/>
            <person name="Rivas-Marin E."/>
            <person name="Kohn T."/>
            <person name="Peeters S.H."/>
            <person name="Heuer A."/>
            <person name="Rast P."/>
            <person name="Oberbeckmann S."/>
            <person name="Bunk B."/>
            <person name="Jeske O."/>
            <person name="Meyerdierks A."/>
            <person name="Storesund J.E."/>
            <person name="Kallscheuer N."/>
            <person name="Luecker S."/>
            <person name="Lage O.M."/>
            <person name="Pohl T."/>
            <person name="Merkel B.J."/>
            <person name="Hornburger P."/>
            <person name="Mueller R.-W."/>
            <person name="Bruemmer F."/>
            <person name="Labrenz M."/>
            <person name="Spormann A.M."/>
            <person name="Op den Camp H."/>
            <person name="Overmann J."/>
            <person name="Amann R."/>
            <person name="Jetten M.S.M."/>
            <person name="Mascher T."/>
            <person name="Medema M.H."/>
            <person name="Devos D.P."/>
            <person name="Kaster A.-K."/>
            <person name="Ovreas L."/>
            <person name="Rohde M."/>
            <person name="Galperin M.Y."/>
            <person name="Jogler C."/>
        </authorList>
    </citation>
    <scope>NUCLEOTIDE SEQUENCE [LARGE SCALE GENOMIC DNA]</scope>
    <source>
        <strain evidence="1 2">Pan189</strain>
    </source>
</reference>
<gene>
    <name evidence="1" type="ORF">Pan189_37760</name>
</gene>
<dbReference type="EMBL" id="CP036268">
    <property type="protein sequence ID" value="QDT39370.1"/>
    <property type="molecule type" value="Genomic_DNA"/>
</dbReference>
<dbReference type="KEGG" id="svp:Pan189_37760"/>